<keyword evidence="1" id="KW-0614">Plasmid</keyword>
<proteinExistence type="predicted"/>
<dbReference type="RefSeq" id="WP_032049750.1">
    <property type="nucleotide sequence ID" value="NC_025137.1"/>
</dbReference>
<organism evidence="1">
    <name type="scientific">Acinetobacter pittii</name>
    <name type="common">Acinetobacter genomosp. 3</name>
    <dbReference type="NCBI Taxonomy" id="48296"/>
    <lineage>
        <taxon>Bacteria</taxon>
        <taxon>Pseudomonadati</taxon>
        <taxon>Pseudomonadota</taxon>
        <taxon>Gammaproteobacteria</taxon>
        <taxon>Moraxellales</taxon>
        <taxon>Moraxellaceae</taxon>
        <taxon>Acinetobacter</taxon>
        <taxon>Acinetobacter calcoaceticus/baumannii complex</taxon>
    </lineage>
</organism>
<dbReference type="EMBL" id="KJ616406">
    <property type="protein sequence ID" value="AIF77210.1"/>
    <property type="molecule type" value="Genomic_DNA"/>
</dbReference>
<dbReference type="AlphaFoldDB" id="A0A075M905"/>
<accession>A0A075M905</accession>
<geneLocation type="plasmid" evidence="1">
    <name>pMS32-3</name>
</geneLocation>
<protein>
    <submittedName>
        <fullName evidence="1">Uncharacterized protein</fullName>
    </submittedName>
</protein>
<name>A0A075M905_ACIPI</name>
<evidence type="ECO:0000313" key="1">
    <source>
        <dbReference type="EMBL" id="AIF77210.1"/>
    </source>
</evidence>
<reference evidence="1" key="1">
    <citation type="submission" date="2014-03" db="EMBL/GenBank/DDBJ databases">
        <authorList>
            <person name="Huang T.-W."/>
            <person name="Liao T.-L."/>
            <person name="Lai J.-F."/>
            <person name="Lin A.-C."/>
            <person name="Chen Y.-T."/>
            <person name="Tsai S.-F."/>
            <person name="Lauderdale T.-L."/>
        </authorList>
    </citation>
    <scope>NUCLEOTIDE SEQUENCE</scope>
    <source>
        <strain evidence="1">MS32</strain>
        <plasmid evidence="1">pMS32-3</plasmid>
    </source>
</reference>
<sequence>MPKPFLGSADDLAKFLDKHFRLGVKENGSSSFKFLNKGEAYSVLKYVARDVINEEVERLKVEDPKAVARYNPGPSKIRLLDPLKPSTTGYIHIVLKRRYGSGNYCIRPIR</sequence>